<feature type="domain" description="PurE" evidence="1">
    <location>
        <begin position="182"/>
        <end position="288"/>
    </location>
</feature>
<evidence type="ECO:0000313" key="2">
    <source>
        <dbReference type="EMBL" id="RWX51121.1"/>
    </source>
</evidence>
<dbReference type="PANTHER" id="PTHR43064">
    <property type="entry name" value="PHOSPHORIBOSYLAMINOIMIDAZOLE CARBOXYLASE-RELATED"/>
    <property type="match status" value="1"/>
</dbReference>
<sequence length="349" mass="39123">MAVGIRLHFCREGLRGPDIFFERTGELRCLCLFQLSLAVVSGRCYRQLSFRLCRLATEHESMNEQELFILLQQVKNGRVNPEQALKKIRLPPVEVLDAARLDHHRILRTGLPEAVFGENKTVDQLVEILRAMLKRPTVVLATRVDQSKAEQVCARVKGMRYHKTSRLLTGNKEYIPENVGRGTVVVVTAGTSDMPVAEEARCCLKYFGHEVDTLYDAGVAGIHRILAHGERLQQASVLIVVAGMEGALPSVVAGMTPAPVIAVPSSIGVRDRGRRFFSPARHAQQLRFRDGCGQYRQRIRGCLHGCRDQQKTISARVSRTFFASYRVIFSPNTEKQRKNVSPTLQDIPP</sequence>
<comment type="caution">
    <text evidence="2">The sequence shown here is derived from an EMBL/GenBank/DDBJ whole genome shotgun (WGS) entry which is preliminary data.</text>
</comment>
<proteinExistence type="predicted"/>
<dbReference type="InterPro" id="IPR000031">
    <property type="entry name" value="PurE_dom"/>
</dbReference>
<protein>
    <submittedName>
        <fullName evidence="2">NCAIR mutase (PurE)-related protein</fullName>
    </submittedName>
</protein>
<dbReference type="Proteomes" id="UP000288892">
    <property type="component" value="Unassembled WGS sequence"/>
</dbReference>
<reference evidence="2 3" key="1">
    <citation type="submission" date="2017-01" db="EMBL/GenBank/DDBJ databases">
        <title>The cable genome- insights into the physiology and evolution of filamentous bacteria capable of sulfide oxidation via long distance electron transfer.</title>
        <authorList>
            <person name="Schreiber L."/>
            <person name="Bjerg J.T."/>
            <person name="Boggild A."/>
            <person name="Van De Vossenberg J."/>
            <person name="Meysman F."/>
            <person name="Nielsen L.P."/>
            <person name="Schramm A."/>
            <person name="Kjeldsen K.U."/>
        </authorList>
    </citation>
    <scope>NUCLEOTIDE SEQUENCE [LARGE SCALE GENOMIC DNA]</scope>
    <source>
        <strain evidence="2">A5</strain>
    </source>
</reference>
<gene>
    <name evidence="2" type="ORF">VU01_12062</name>
</gene>
<organism evidence="2 3">
    <name type="scientific">Candidatus Electrothrix marina</name>
    <dbReference type="NCBI Taxonomy" id="1859130"/>
    <lineage>
        <taxon>Bacteria</taxon>
        <taxon>Pseudomonadati</taxon>
        <taxon>Thermodesulfobacteriota</taxon>
        <taxon>Desulfobulbia</taxon>
        <taxon>Desulfobulbales</taxon>
        <taxon>Desulfobulbaceae</taxon>
        <taxon>Candidatus Electrothrix</taxon>
    </lineage>
</organism>
<evidence type="ECO:0000313" key="3">
    <source>
        <dbReference type="Proteomes" id="UP000288892"/>
    </source>
</evidence>
<dbReference type="SUPFAM" id="SSF52255">
    <property type="entry name" value="N5-CAIR mutase (phosphoribosylaminoimidazole carboxylase, PurE)"/>
    <property type="match status" value="1"/>
</dbReference>
<dbReference type="AlphaFoldDB" id="A0A444JDH0"/>
<evidence type="ECO:0000259" key="1">
    <source>
        <dbReference type="SMART" id="SM01001"/>
    </source>
</evidence>
<dbReference type="GO" id="GO:0016787">
    <property type="term" value="F:hydrolase activity"/>
    <property type="evidence" value="ECO:0007669"/>
    <property type="project" value="InterPro"/>
</dbReference>
<dbReference type="PANTHER" id="PTHR43064:SF1">
    <property type="entry name" value="SLL1489 PROTEIN"/>
    <property type="match status" value="1"/>
</dbReference>
<dbReference type="GO" id="GO:0006189">
    <property type="term" value="P:'de novo' IMP biosynthetic process"/>
    <property type="evidence" value="ECO:0007669"/>
    <property type="project" value="InterPro"/>
</dbReference>
<dbReference type="Pfam" id="PF00731">
    <property type="entry name" value="AIRC"/>
    <property type="match status" value="1"/>
</dbReference>
<dbReference type="NCBIfam" id="NF033503">
    <property type="entry name" value="LarB"/>
    <property type="match status" value="1"/>
</dbReference>
<dbReference type="SMART" id="SM01001">
    <property type="entry name" value="AIRC"/>
    <property type="match status" value="1"/>
</dbReference>
<name>A0A444JDH0_9BACT</name>
<dbReference type="EMBL" id="MTKS01000206">
    <property type="protein sequence ID" value="RWX51121.1"/>
    <property type="molecule type" value="Genomic_DNA"/>
</dbReference>
<dbReference type="InterPro" id="IPR039476">
    <property type="entry name" value="P2CMN_synthase_LarB"/>
</dbReference>
<keyword evidence="3" id="KW-1185">Reference proteome</keyword>
<dbReference type="Gene3D" id="3.40.50.1970">
    <property type="match status" value="1"/>
</dbReference>
<accession>A0A444JDH0</accession>